<reference evidence="2 3" key="1">
    <citation type="journal article" date="2012" name="G3 (Bethesda)">
        <title>Pichia sorbitophila, an interspecies yeast hybrid reveals early steps of genome resolution following polyploidization.</title>
        <authorList>
            <person name="Leh Louis V."/>
            <person name="Despons L."/>
            <person name="Friedrich A."/>
            <person name="Martin T."/>
            <person name="Durrens P."/>
            <person name="Casaregola S."/>
            <person name="Neuveglise C."/>
            <person name="Fairhead C."/>
            <person name="Marck C."/>
            <person name="Cruz J.A."/>
            <person name="Straub M.L."/>
            <person name="Kugler V."/>
            <person name="Sacerdot C."/>
            <person name="Uzunov Z."/>
            <person name="Thierry A."/>
            <person name="Weiss S."/>
            <person name="Bleykasten C."/>
            <person name="De Montigny J."/>
            <person name="Jacques N."/>
            <person name="Jung P."/>
            <person name="Lemaire M."/>
            <person name="Mallet S."/>
            <person name="Morel G."/>
            <person name="Richard G.F."/>
            <person name="Sarkar A."/>
            <person name="Savel G."/>
            <person name="Schacherer J."/>
            <person name="Seret M.L."/>
            <person name="Talla E."/>
            <person name="Samson G."/>
            <person name="Jubin C."/>
            <person name="Poulain J."/>
            <person name="Vacherie B."/>
            <person name="Barbe V."/>
            <person name="Pelletier E."/>
            <person name="Sherman D.J."/>
            <person name="Westhof E."/>
            <person name="Weissenbach J."/>
            <person name="Baret P.V."/>
            <person name="Wincker P."/>
            <person name="Gaillardin C."/>
            <person name="Dujon B."/>
            <person name="Souciet J.L."/>
        </authorList>
    </citation>
    <scope>NUCLEOTIDE SEQUENCE [LARGE SCALE GENOMIC DNA]</scope>
    <source>
        <strain evidence="3">ATCC MYA-4447 / BCRC 22081 / CBS 7064 / NBRC 10061 / NRRL Y-12695</strain>
    </source>
</reference>
<dbReference type="AlphaFoldDB" id="G8Y4U9"/>
<dbReference type="EMBL" id="FO082047">
    <property type="protein sequence ID" value="CCE85717.1"/>
    <property type="molecule type" value="Genomic_DNA"/>
</dbReference>
<feature type="compositionally biased region" description="Polar residues" evidence="1">
    <location>
        <begin position="1"/>
        <end position="11"/>
    </location>
</feature>
<feature type="region of interest" description="Disordered" evidence="1">
    <location>
        <begin position="307"/>
        <end position="334"/>
    </location>
</feature>
<dbReference type="OrthoDB" id="4093331at2759"/>
<dbReference type="STRING" id="559304.G8Y4U9"/>
<evidence type="ECO:0000256" key="1">
    <source>
        <dbReference type="SAM" id="MobiDB-lite"/>
    </source>
</evidence>
<protein>
    <submittedName>
        <fullName evidence="2">Piso0_005339 protein</fullName>
    </submittedName>
</protein>
<evidence type="ECO:0000313" key="3">
    <source>
        <dbReference type="Proteomes" id="UP000005222"/>
    </source>
</evidence>
<organism evidence="2 3">
    <name type="scientific">Pichia sorbitophila (strain ATCC MYA-4447 / BCRC 22081 / CBS 7064 / NBRC 10061 / NRRL Y-12695)</name>
    <name type="common">Hybrid yeast</name>
    <dbReference type="NCBI Taxonomy" id="559304"/>
    <lineage>
        <taxon>Eukaryota</taxon>
        <taxon>Fungi</taxon>
        <taxon>Dikarya</taxon>
        <taxon>Ascomycota</taxon>
        <taxon>Saccharomycotina</taxon>
        <taxon>Pichiomycetes</taxon>
        <taxon>Debaryomycetaceae</taxon>
        <taxon>Millerozyma</taxon>
    </lineage>
</organism>
<feature type="region of interest" description="Disordered" evidence="1">
    <location>
        <begin position="1"/>
        <end position="94"/>
    </location>
</feature>
<feature type="compositionally biased region" description="Low complexity" evidence="1">
    <location>
        <begin position="26"/>
        <end position="41"/>
    </location>
</feature>
<dbReference type="HOGENOM" id="CLU_794796_0_0_1"/>
<gene>
    <name evidence="2" type="primary">Piso0_005339</name>
    <name evidence="2" type="ORF">GNLVRS01_PISO0M12662g</name>
</gene>
<sequence length="342" mass="37800">MNMSFHISKSNGRAIGKENDANEVISSSKQGLSSKQSKLQGNENRYRRTTGKKGLNDPSQKSIARVPLGGKDQNKAIPSLQKSHSSINSGIDNTKRTKVLSRPLTLTKAKSSLGFMYNDNLPSAEPKIRSNKQEKQVLVPPGDSLNAKHAERPSDLQSSNDTDDLIKNQSREPTLPQGEHINLMDTISSNTKALDVSNVPEGDELRFLEPIKKNRSKSTVQEKLLQMSSLVDKVEVPSSLVDDPSSIETVYPRNTKTIHIPDDLDLFDIDMPQSDDIKKDNLAKSNDLTDVPSPDLGMLKLNQSMSFDDSDDLETQDTHPEHTDTGSQLGIDEKDLIDMLDI</sequence>
<evidence type="ECO:0000313" key="2">
    <source>
        <dbReference type="EMBL" id="CCE85717.1"/>
    </source>
</evidence>
<accession>G8Y4U9</accession>
<name>G8Y4U9_PICSO</name>
<proteinExistence type="predicted"/>
<dbReference type="Proteomes" id="UP000005222">
    <property type="component" value="Chromosome M"/>
</dbReference>
<dbReference type="InParanoid" id="G8Y4U9"/>
<feature type="region of interest" description="Disordered" evidence="1">
    <location>
        <begin position="139"/>
        <end position="179"/>
    </location>
</feature>
<keyword evidence="3" id="KW-1185">Reference proteome</keyword>
<feature type="compositionally biased region" description="Polar residues" evidence="1">
    <location>
        <begin position="80"/>
        <end position="92"/>
    </location>
</feature>